<dbReference type="Proteomes" id="UP000002630">
    <property type="component" value="Linkage Group LG02"/>
</dbReference>
<evidence type="ECO:0000256" key="1">
    <source>
        <dbReference type="ARBA" id="ARBA00022737"/>
    </source>
</evidence>
<evidence type="ECO:0000313" key="3">
    <source>
        <dbReference type="Proteomes" id="UP000002630"/>
    </source>
</evidence>
<sequence length="252" mass="26431">MGNEISSSARPRNVGEAPPGVVIKKKGELIVVDTLLEEGLNDGDLPHLCLDKTLLMGSGHDTLGPKDLEDVLTSVRRTKRKLNKLSVMFNGTGGQGIGNFIAKDTSVREVTVLCEDLSDDSIQSLAEALETNKTVEKLLLGGKELQEGAAAALESVLKSPFSALQQLTLFNCGFRDVGAELLASGLARNNTLQRLDLKNNAVGARGSAALADALRGNFVVRELMLGTNCVGSSGAGALAGALSENTALVYLE</sequence>
<gene>
    <name evidence="2" type="ORF">Esi_0203_0011</name>
</gene>
<dbReference type="STRING" id="2880.D7FQJ2"/>
<accession>D7FQJ2</accession>
<reference evidence="2 3" key="1">
    <citation type="journal article" date="2010" name="Nature">
        <title>The Ectocarpus genome and the independent evolution of multicellularity in brown algae.</title>
        <authorList>
            <person name="Cock J.M."/>
            <person name="Sterck L."/>
            <person name="Rouze P."/>
            <person name="Scornet D."/>
            <person name="Allen A.E."/>
            <person name="Amoutzias G."/>
            <person name="Anthouard V."/>
            <person name="Artiguenave F."/>
            <person name="Aury J.M."/>
            <person name="Badger J.H."/>
            <person name="Beszteri B."/>
            <person name="Billiau K."/>
            <person name="Bonnet E."/>
            <person name="Bothwell J.H."/>
            <person name="Bowler C."/>
            <person name="Boyen C."/>
            <person name="Brownlee C."/>
            <person name="Carrano C.J."/>
            <person name="Charrier B."/>
            <person name="Cho G.Y."/>
            <person name="Coelho S.M."/>
            <person name="Collen J."/>
            <person name="Corre E."/>
            <person name="Da Silva C."/>
            <person name="Delage L."/>
            <person name="Delaroque N."/>
            <person name="Dittami S.M."/>
            <person name="Doulbeau S."/>
            <person name="Elias M."/>
            <person name="Farnham G."/>
            <person name="Gachon C.M."/>
            <person name="Gschloessl B."/>
            <person name="Heesch S."/>
            <person name="Jabbari K."/>
            <person name="Jubin C."/>
            <person name="Kawai H."/>
            <person name="Kimura K."/>
            <person name="Kloareg B."/>
            <person name="Kupper F.C."/>
            <person name="Lang D."/>
            <person name="Le Bail A."/>
            <person name="Leblanc C."/>
            <person name="Lerouge P."/>
            <person name="Lohr M."/>
            <person name="Lopez P.J."/>
            <person name="Martens C."/>
            <person name="Maumus F."/>
            <person name="Michel G."/>
            <person name="Miranda-Saavedra D."/>
            <person name="Morales J."/>
            <person name="Moreau H."/>
            <person name="Motomura T."/>
            <person name="Nagasato C."/>
            <person name="Napoli C.A."/>
            <person name="Nelson D.R."/>
            <person name="Nyvall-Collen P."/>
            <person name="Peters A.F."/>
            <person name="Pommier C."/>
            <person name="Potin P."/>
            <person name="Poulain J."/>
            <person name="Quesneville H."/>
            <person name="Read B."/>
            <person name="Rensing S.A."/>
            <person name="Ritter A."/>
            <person name="Rousvoal S."/>
            <person name="Samanta M."/>
            <person name="Samson G."/>
            <person name="Schroeder D.C."/>
            <person name="Segurens B."/>
            <person name="Strittmatter M."/>
            <person name="Tonon T."/>
            <person name="Tregear J.W."/>
            <person name="Valentin K."/>
            <person name="von Dassow P."/>
            <person name="Yamagishi T."/>
            <person name="Van de Peer Y."/>
            <person name="Wincker P."/>
        </authorList>
    </citation>
    <scope>NUCLEOTIDE SEQUENCE [LARGE SCALE GENOMIC DNA]</scope>
    <source>
        <strain evidence="3">Ec32 / CCAP1310/4</strain>
    </source>
</reference>
<dbReference type="Gene3D" id="3.80.10.10">
    <property type="entry name" value="Ribonuclease Inhibitor"/>
    <property type="match status" value="1"/>
</dbReference>
<dbReference type="OrthoDB" id="120976at2759"/>
<organism evidence="2 3">
    <name type="scientific">Ectocarpus siliculosus</name>
    <name type="common">Brown alga</name>
    <name type="synonym">Conferva siliculosa</name>
    <dbReference type="NCBI Taxonomy" id="2880"/>
    <lineage>
        <taxon>Eukaryota</taxon>
        <taxon>Sar</taxon>
        <taxon>Stramenopiles</taxon>
        <taxon>Ochrophyta</taxon>
        <taxon>PX clade</taxon>
        <taxon>Phaeophyceae</taxon>
        <taxon>Ectocarpales</taxon>
        <taxon>Ectocarpaceae</taxon>
        <taxon>Ectocarpus</taxon>
    </lineage>
</organism>
<dbReference type="InterPro" id="IPR032675">
    <property type="entry name" value="LRR_dom_sf"/>
</dbReference>
<dbReference type="EMBL" id="FN648380">
    <property type="protein sequence ID" value="CBJ30587.1"/>
    <property type="molecule type" value="Genomic_DNA"/>
</dbReference>
<keyword evidence="3" id="KW-1185">Reference proteome</keyword>
<name>D7FQJ2_ECTSI</name>
<dbReference type="AlphaFoldDB" id="D7FQJ2"/>
<dbReference type="SUPFAM" id="SSF52047">
    <property type="entry name" value="RNI-like"/>
    <property type="match status" value="1"/>
</dbReference>
<dbReference type="InParanoid" id="D7FQJ2"/>
<dbReference type="Pfam" id="PF13516">
    <property type="entry name" value="LRR_6"/>
    <property type="match status" value="1"/>
</dbReference>
<dbReference type="InterPro" id="IPR052201">
    <property type="entry name" value="LRR-containing_regulator"/>
</dbReference>
<dbReference type="SMART" id="SM00368">
    <property type="entry name" value="LRR_RI"/>
    <property type="match status" value="4"/>
</dbReference>
<protein>
    <submittedName>
        <fullName evidence="2">Hypothetical leucine rich repeat protein</fullName>
    </submittedName>
</protein>
<dbReference type="PANTHER" id="PTHR24111:SF0">
    <property type="entry name" value="LEUCINE-RICH REPEAT-CONTAINING PROTEIN"/>
    <property type="match status" value="1"/>
</dbReference>
<dbReference type="OMA" id="FLETEAC"/>
<evidence type="ECO:0000313" key="2">
    <source>
        <dbReference type="EMBL" id="CBJ30587.1"/>
    </source>
</evidence>
<dbReference type="EMBL" id="FN649727">
    <property type="protein sequence ID" value="CBJ30587.1"/>
    <property type="molecule type" value="Genomic_DNA"/>
</dbReference>
<keyword evidence="1" id="KW-0677">Repeat</keyword>
<proteinExistence type="predicted"/>
<dbReference type="PANTHER" id="PTHR24111">
    <property type="entry name" value="LEUCINE-RICH REPEAT-CONTAINING PROTEIN 34"/>
    <property type="match status" value="1"/>
</dbReference>
<dbReference type="InterPro" id="IPR001611">
    <property type="entry name" value="Leu-rich_rpt"/>
</dbReference>